<reference evidence="2 3" key="1">
    <citation type="submission" date="2022-03" db="EMBL/GenBank/DDBJ databases">
        <authorList>
            <person name="Macdonald S."/>
            <person name="Ahmed S."/>
            <person name="Newling K."/>
        </authorList>
    </citation>
    <scope>NUCLEOTIDE SEQUENCE [LARGE SCALE GENOMIC DNA]</scope>
</reference>
<evidence type="ECO:0000256" key="1">
    <source>
        <dbReference type="SAM" id="Phobius"/>
    </source>
</evidence>
<accession>A0ABC8KD64</accession>
<organism evidence="2 3">
    <name type="scientific">Eruca vesicaria subsp. sativa</name>
    <name type="common">Garden rocket</name>
    <name type="synonym">Eruca sativa</name>
    <dbReference type="NCBI Taxonomy" id="29727"/>
    <lineage>
        <taxon>Eukaryota</taxon>
        <taxon>Viridiplantae</taxon>
        <taxon>Streptophyta</taxon>
        <taxon>Embryophyta</taxon>
        <taxon>Tracheophyta</taxon>
        <taxon>Spermatophyta</taxon>
        <taxon>Magnoliopsida</taxon>
        <taxon>eudicotyledons</taxon>
        <taxon>Gunneridae</taxon>
        <taxon>Pentapetalae</taxon>
        <taxon>rosids</taxon>
        <taxon>malvids</taxon>
        <taxon>Brassicales</taxon>
        <taxon>Brassicaceae</taxon>
        <taxon>Brassiceae</taxon>
        <taxon>Eruca</taxon>
    </lineage>
</organism>
<dbReference type="AlphaFoldDB" id="A0ABC8KD64"/>
<evidence type="ECO:0000313" key="3">
    <source>
        <dbReference type="Proteomes" id="UP001642260"/>
    </source>
</evidence>
<keyword evidence="1" id="KW-0812">Transmembrane</keyword>
<sequence length="179" mass="19608">MKEIQIARKNFARSSDPATKRIIKDPELKNRKFAEKKQSATVSSAENTKEPSDFAPIYFAISDYEAESFLQGSSVDLLPTAEVCDESPVSTVTNENLHIIDAIAAELPASVHSLRAEITDLKNMVYSVKSFEESNCIDGSITLRLRIVTFALVLWALFAAVVVSVSSGEEVSYSGPFPT</sequence>
<comment type="caution">
    <text evidence="2">The sequence shown here is derived from an EMBL/GenBank/DDBJ whole genome shotgun (WGS) entry which is preliminary data.</text>
</comment>
<keyword evidence="3" id="KW-1185">Reference proteome</keyword>
<feature type="transmembrane region" description="Helical" evidence="1">
    <location>
        <begin position="147"/>
        <end position="167"/>
    </location>
</feature>
<keyword evidence="1" id="KW-1133">Transmembrane helix</keyword>
<keyword evidence="1" id="KW-0472">Membrane</keyword>
<dbReference type="Proteomes" id="UP001642260">
    <property type="component" value="Unassembled WGS sequence"/>
</dbReference>
<protein>
    <submittedName>
        <fullName evidence="2">Uncharacterized protein</fullName>
    </submittedName>
</protein>
<gene>
    <name evidence="2" type="ORF">ERUC_LOCUS22376</name>
</gene>
<evidence type="ECO:0000313" key="2">
    <source>
        <dbReference type="EMBL" id="CAH8356621.1"/>
    </source>
</evidence>
<dbReference type="EMBL" id="CAKOAT010219598">
    <property type="protein sequence ID" value="CAH8356621.1"/>
    <property type="molecule type" value="Genomic_DNA"/>
</dbReference>
<proteinExistence type="predicted"/>
<name>A0ABC8KD64_ERUVS</name>